<accession>A0A4Y7TNI1</accession>
<dbReference type="InterPro" id="IPR016130">
    <property type="entry name" value="Tyr_Pase_AS"/>
</dbReference>
<dbReference type="STRING" id="71717.A0A4Y7TNI1"/>
<dbReference type="AlphaFoldDB" id="A0A4Y7TNI1"/>
<dbReference type="PANTHER" id="PTHR31126:SF1">
    <property type="entry name" value="TYROSINE SPECIFIC PROTEIN PHOSPHATASES DOMAIN-CONTAINING PROTEIN"/>
    <property type="match status" value="1"/>
</dbReference>
<dbReference type="PANTHER" id="PTHR31126">
    <property type="entry name" value="TYROSINE-PROTEIN PHOSPHATASE"/>
    <property type="match status" value="1"/>
</dbReference>
<feature type="domain" description="Tyrosine specific protein phosphatases" evidence="1">
    <location>
        <begin position="129"/>
        <end position="180"/>
    </location>
</feature>
<name>A0A4Y7TNI1_COPMI</name>
<dbReference type="InterPro" id="IPR000387">
    <property type="entry name" value="Tyr_Pase_dom"/>
</dbReference>
<dbReference type="Gene3D" id="3.90.190.10">
    <property type="entry name" value="Protein tyrosine phosphatase superfamily"/>
    <property type="match status" value="1"/>
</dbReference>
<sequence>MHDLDPLDPAYVEDVLSKPPFVKLSGVINVRDLGGYPSKTHPGKVTKPKLLLRSAEVSGITDEGKGTLRELGVTKVYDFRSDTEIKKYDTPLPQIEGVDVIHIPVFQTADYSPEMMAKRYQLYASGKTEAFIELYSQIMDHGGHSFGAILRHVRDRPSEGSLFHCTAGKDRTGIMAAILLKQVSTTDVIAHDYALTRVGREPARAMIMARLSKEPLFASNNEAALNMFTCRHETMAAFLKHLDEHYKGVDEYIRHYVGLSDEDIDTIRSNLLVDADKAV</sequence>
<dbReference type="PROSITE" id="PS50056">
    <property type="entry name" value="TYR_PHOSPHATASE_2"/>
    <property type="match status" value="1"/>
</dbReference>
<gene>
    <name evidence="2" type="ORF">FA13DRAFT_1811435</name>
</gene>
<dbReference type="EMBL" id="QPFP01000007">
    <property type="protein sequence ID" value="TEB35763.1"/>
    <property type="molecule type" value="Genomic_DNA"/>
</dbReference>
<protein>
    <recommendedName>
        <fullName evidence="1">Tyrosine specific protein phosphatases domain-containing protein</fullName>
    </recommendedName>
</protein>
<dbReference type="InterPro" id="IPR026893">
    <property type="entry name" value="Tyr/Ser_Pase_IphP-type"/>
</dbReference>
<dbReference type="PROSITE" id="PS00383">
    <property type="entry name" value="TYR_PHOSPHATASE_1"/>
    <property type="match status" value="1"/>
</dbReference>
<dbReference type="Pfam" id="PF13350">
    <property type="entry name" value="Y_phosphatase3"/>
    <property type="match status" value="1"/>
</dbReference>
<comment type="caution">
    <text evidence="2">The sequence shown here is derived from an EMBL/GenBank/DDBJ whole genome shotgun (WGS) entry which is preliminary data.</text>
</comment>
<organism evidence="2 3">
    <name type="scientific">Coprinellus micaceus</name>
    <name type="common">Glistening ink-cap mushroom</name>
    <name type="synonym">Coprinus micaceus</name>
    <dbReference type="NCBI Taxonomy" id="71717"/>
    <lineage>
        <taxon>Eukaryota</taxon>
        <taxon>Fungi</taxon>
        <taxon>Dikarya</taxon>
        <taxon>Basidiomycota</taxon>
        <taxon>Agaricomycotina</taxon>
        <taxon>Agaricomycetes</taxon>
        <taxon>Agaricomycetidae</taxon>
        <taxon>Agaricales</taxon>
        <taxon>Agaricineae</taxon>
        <taxon>Psathyrellaceae</taxon>
        <taxon>Coprinellus</taxon>
    </lineage>
</organism>
<proteinExistence type="predicted"/>
<evidence type="ECO:0000313" key="3">
    <source>
        <dbReference type="Proteomes" id="UP000298030"/>
    </source>
</evidence>
<dbReference type="GO" id="GO:0004721">
    <property type="term" value="F:phosphoprotein phosphatase activity"/>
    <property type="evidence" value="ECO:0007669"/>
    <property type="project" value="InterPro"/>
</dbReference>
<evidence type="ECO:0000259" key="1">
    <source>
        <dbReference type="PROSITE" id="PS50056"/>
    </source>
</evidence>
<dbReference type="SUPFAM" id="SSF52799">
    <property type="entry name" value="(Phosphotyrosine protein) phosphatases II"/>
    <property type="match status" value="1"/>
</dbReference>
<dbReference type="Proteomes" id="UP000298030">
    <property type="component" value="Unassembled WGS sequence"/>
</dbReference>
<dbReference type="InterPro" id="IPR029021">
    <property type="entry name" value="Prot-tyrosine_phosphatase-like"/>
</dbReference>
<evidence type="ECO:0000313" key="2">
    <source>
        <dbReference type="EMBL" id="TEB35763.1"/>
    </source>
</evidence>
<reference evidence="2 3" key="1">
    <citation type="journal article" date="2019" name="Nat. Ecol. Evol.">
        <title>Megaphylogeny resolves global patterns of mushroom evolution.</title>
        <authorList>
            <person name="Varga T."/>
            <person name="Krizsan K."/>
            <person name="Foldi C."/>
            <person name="Dima B."/>
            <person name="Sanchez-Garcia M."/>
            <person name="Sanchez-Ramirez S."/>
            <person name="Szollosi G.J."/>
            <person name="Szarkandi J.G."/>
            <person name="Papp V."/>
            <person name="Albert L."/>
            <person name="Andreopoulos W."/>
            <person name="Angelini C."/>
            <person name="Antonin V."/>
            <person name="Barry K.W."/>
            <person name="Bougher N.L."/>
            <person name="Buchanan P."/>
            <person name="Buyck B."/>
            <person name="Bense V."/>
            <person name="Catcheside P."/>
            <person name="Chovatia M."/>
            <person name="Cooper J."/>
            <person name="Damon W."/>
            <person name="Desjardin D."/>
            <person name="Finy P."/>
            <person name="Geml J."/>
            <person name="Haridas S."/>
            <person name="Hughes K."/>
            <person name="Justo A."/>
            <person name="Karasinski D."/>
            <person name="Kautmanova I."/>
            <person name="Kiss B."/>
            <person name="Kocsube S."/>
            <person name="Kotiranta H."/>
            <person name="LaButti K.M."/>
            <person name="Lechner B.E."/>
            <person name="Liimatainen K."/>
            <person name="Lipzen A."/>
            <person name="Lukacs Z."/>
            <person name="Mihaltcheva S."/>
            <person name="Morgado L.N."/>
            <person name="Niskanen T."/>
            <person name="Noordeloos M.E."/>
            <person name="Ohm R.A."/>
            <person name="Ortiz-Santana B."/>
            <person name="Ovrebo C."/>
            <person name="Racz N."/>
            <person name="Riley R."/>
            <person name="Savchenko A."/>
            <person name="Shiryaev A."/>
            <person name="Soop K."/>
            <person name="Spirin V."/>
            <person name="Szebenyi C."/>
            <person name="Tomsovsky M."/>
            <person name="Tulloss R.E."/>
            <person name="Uehling J."/>
            <person name="Grigoriev I.V."/>
            <person name="Vagvolgyi C."/>
            <person name="Papp T."/>
            <person name="Martin F.M."/>
            <person name="Miettinen O."/>
            <person name="Hibbett D.S."/>
            <person name="Nagy L.G."/>
        </authorList>
    </citation>
    <scope>NUCLEOTIDE SEQUENCE [LARGE SCALE GENOMIC DNA]</scope>
    <source>
        <strain evidence="2 3">FP101781</strain>
    </source>
</reference>
<dbReference type="OrthoDB" id="449382at2759"/>
<keyword evidence="3" id="KW-1185">Reference proteome</keyword>